<keyword evidence="2" id="KW-1185">Reference proteome</keyword>
<sequence>MQFGKKHSGLEDSEALPNCKFGTPDNFFLKRCTKNEAEINRK</sequence>
<name>A0A975GNT2_9BACT</name>
<gene>
    <name evidence="1" type="ORF">dnm_041510</name>
</gene>
<dbReference type="Proteomes" id="UP000663722">
    <property type="component" value="Chromosome"/>
</dbReference>
<reference evidence="1" key="1">
    <citation type="journal article" date="2021" name="Microb. Physiol.">
        <title>Proteogenomic Insights into the Physiology of Marine, Sulfate-Reducing, Filamentous Desulfonema limicola and Desulfonema magnum.</title>
        <authorList>
            <person name="Schnaars V."/>
            <person name="Wohlbrand L."/>
            <person name="Scheve S."/>
            <person name="Hinrichs C."/>
            <person name="Reinhardt R."/>
            <person name="Rabus R."/>
        </authorList>
    </citation>
    <scope>NUCLEOTIDE SEQUENCE</scope>
    <source>
        <strain evidence="1">4be13</strain>
    </source>
</reference>
<protein>
    <submittedName>
        <fullName evidence="1">Uncharacterized protein</fullName>
    </submittedName>
</protein>
<proteinExistence type="predicted"/>
<organism evidence="1 2">
    <name type="scientific">Desulfonema magnum</name>
    <dbReference type="NCBI Taxonomy" id="45655"/>
    <lineage>
        <taxon>Bacteria</taxon>
        <taxon>Pseudomonadati</taxon>
        <taxon>Thermodesulfobacteriota</taxon>
        <taxon>Desulfobacteria</taxon>
        <taxon>Desulfobacterales</taxon>
        <taxon>Desulfococcaceae</taxon>
        <taxon>Desulfonema</taxon>
    </lineage>
</organism>
<evidence type="ECO:0000313" key="1">
    <source>
        <dbReference type="EMBL" id="QTA88110.1"/>
    </source>
</evidence>
<evidence type="ECO:0000313" key="2">
    <source>
        <dbReference type="Proteomes" id="UP000663722"/>
    </source>
</evidence>
<dbReference type="EMBL" id="CP061800">
    <property type="protein sequence ID" value="QTA88110.1"/>
    <property type="molecule type" value="Genomic_DNA"/>
</dbReference>
<dbReference type="AlphaFoldDB" id="A0A975GNT2"/>
<dbReference type="KEGG" id="dmm:dnm_041510"/>
<accession>A0A975GNT2</accession>